<dbReference type="Proteomes" id="UP000001075">
    <property type="component" value="Unassembled WGS sequence"/>
</dbReference>
<dbReference type="GlyGen" id="G3GVZ9">
    <property type="glycosylation" value="1 site"/>
</dbReference>
<sequence>MKASPTPQGQPIWRGFLSRPGRQSTRDNLEKVSLWAQSLVDKVEKSISFAVP</sequence>
<gene>
    <name evidence="2" type="ORF">I79_001905</name>
</gene>
<name>G3GVZ9_CRIGR</name>
<organism evidence="2 3">
    <name type="scientific">Cricetulus griseus</name>
    <name type="common">Chinese hamster</name>
    <name type="synonym">Cricetulus barabensis griseus</name>
    <dbReference type="NCBI Taxonomy" id="10029"/>
    <lineage>
        <taxon>Eukaryota</taxon>
        <taxon>Metazoa</taxon>
        <taxon>Chordata</taxon>
        <taxon>Craniata</taxon>
        <taxon>Vertebrata</taxon>
        <taxon>Euteleostomi</taxon>
        <taxon>Mammalia</taxon>
        <taxon>Eutheria</taxon>
        <taxon>Euarchontoglires</taxon>
        <taxon>Glires</taxon>
        <taxon>Rodentia</taxon>
        <taxon>Myomorpha</taxon>
        <taxon>Muroidea</taxon>
        <taxon>Cricetidae</taxon>
        <taxon>Cricetinae</taxon>
        <taxon>Cricetulus</taxon>
    </lineage>
</organism>
<dbReference type="AlphaFoldDB" id="G3GVZ9"/>
<evidence type="ECO:0000313" key="2">
    <source>
        <dbReference type="EMBL" id="EGV97938.1"/>
    </source>
</evidence>
<feature type="region of interest" description="Disordered" evidence="1">
    <location>
        <begin position="1"/>
        <end position="24"/>
    </location>
</feature>
<evidence type="ECO:0000313" key="3">
    <source>
        <dbReference type="Proteomes" id="UP000001075"/>
    </source>
</evidence>
<accession>G3GVZ9</accession>
<dbReference type="InParanoid" id="G3GVZ9"/>
<evidence type="ECO:0000256" key="1">
    <source>
        <dbReference type="SAM" id="MobiDB-lite"/>
    </source>
</evidence>
<proteinExistence type="predicted"/>
<protein>
    <submittedName>
        <fullName evidence="2">Uncharacterized protein</fullName>
    </submittedName>
</protein>
<reference evidence="3" key="1">
    <citation type="journal article" date="2011" name="Nat. Biotechnol.">
        <title>The genomic sequence of the Chinese hamster ovary (CHO)-K1 cell line.</title>
        <authorList>
            <person name="Xu X."/>
            <person name="Nagarajan H."/>
            <person name="Lewis N.E."/>
            <person name="Pan S."/>
            <person name="Cai Z."/>
            <person name="Liu X."/>
            <person name="Chen W."/>
            <person name="Xie M."/>
            <person name="Wang W."/>
            <person name="Hammond S."/>
            <person name="Andersen M.R."/>
            <person name="Neff N."/>
            <person name="Passarelli B."/>
            <person name="Koh W."/>
            <person name="Fan H.C."/>
            <person name="Wang J."/>
            <person name="Gui Y."/>
            <person name="Lee K.H."/>
            <person name="Betenbaugh M.J."/>
            <person name="Quake S.R."/>
            <person name="Famili I."/>
            <person name="Palsson B.O."/>
            <person name="Wang J."/>
        </authorList>
    </citation>
    <scope>NUCLEOTIDE SEQUENCE [LARGE SCALE GENOMIC DNA]</scope>
    <source>
        <strain evidence="3">CHO K1 cell line</strain>
    </source>
</reference>
<dbReference type="EMBL" id="JH000045">
    <property type="protein sequence ID" value="EGV97938.1"/>
    <property type="molecule type" value="Genomic_DNA"/>
</dbReference>